<organism evidence="3 4">
    <name type="scientific">Amazonocrinis nigriterrae CENA67</name>
    <dbReference type="NCBI Taxonomy" id="2794033"/>
    <lineage>
        <taxon>Bacteria</taxon>
        <taxon>Bacillati</taxon>
        <taxon>Cyanobacteriota</taxon>
        <taxon>Cyanophyceae</taxon>
        <taxon>Nostocales</taxon>
        <taxon>Nostocaceae</taxon>
        <taxon>Amazonocrinis</taxon>
        <taxon>Amazonocrinis nigriterrae</taxon>
    </lineage>
</organism>
<evidence type="ECO:0000313" key="4">
    <source>
        <dbReference type="Proteomes" id="UP000632766"/>
    </source>
</evidence>
<proteinExistence type="predicted"/>
<dbReference type="EMBL" id="JAECZC010000097">
    <property type="protein sequence ID" value="MBH8566493.1"/>
    <property type="molecule type" value="Genomic_DNA"/>
</dbReference>
<gene>
    <name evidence="3" type="ORF">I8748_30805</name>
</gene>
<keyword evidence="4" id="KW-1185">Reference proteome</keyword>
<evidence type="ECO:0000313" key="3">
    <source>
        <dbReference type="EMBL" id="MBH8566493.1"/>
    </source>
</evidence>
<keyword evidence="1" id="KW-0175">Coiled coil</keyword>
<feature type="transmembrane region" description="Helical" evidence="2">
    <location>
        <begin position="1019"/>
        <end position="1041"/>
    </location>
</feature>
<reference evidence="3 4" key="1">
    <citation type="journal article" date="2021" name="Int. J. Syst. Evol. Microbiol.">
        <title>Amazonocrinis nigriterrae gen. nov., sp. nov., Atlanticothrix silvestris gen. nov., sp. nov. and Dendronalium phyllosphericum gen. nov., sp. nov., nostocacean cyanobacteria from Brazilian environments.</title>
        <authorList>
            <person name="Alvarenga D.O."/>
            <person name="Andreote A.P.D."/>
            <person name="Branco L.H.Z."/>
            <person name="Delbaje E."/>
            <person name="Cruz R.B."/>
            <person name="Varani A.M."/>
            <person name="Fiore M.F."/>
        </authorList>
    </citation>
    <scope>NUCLEOTIDE SEQUENCE [LARGE SCALE GENOMIC DNA]</scope>
    <source>
        <strain evidence="3 4">CENA67</strain>
    </source>
</reference>
<keyword evidence="2" id="KW-0472">Membrane</keyword>
<accession>A0A8J7HZX7</accession>
<keyword evidence="2" id="KW-1133">Transmembrane helix</keyword>
<keyword evidence="2" id="KW-0812">Transmembrane</keyword>
<dbReference type="RefSeq" id="WP_198128244.1">
    <property type="nucleotide sequence ID" value="NZ_JAECZC010000097.1"/>
</dbReference>
<evidence type="ECO:0000256" key="1">
    <source>
        <dbReference type="SAM" id="Coils"/>
    </source>
</evidence>
<feature type="transmembrane region" description="Helical" evidence="2">
    <location>
        <begin position="42"/>
        <end position="65"/>
    </location>
</feature>
<comment type="caution">
    <text evidence="3">The sequence shown here is derived from an EMBL/GenBank/DDBJ whole genome shotgun (WGS) entry which is preliminary data.</text>
</comment>
<name>A0A8J7HZX7_9NOST</name>
<sequence length="1048" mass="118821">MFHSFEPMLGWSCLTFVIAPINSVQNVLNPEEGTLVFSSSKFLVALLAGTLMAFAFQFLLTNFSVAVGISSLGRDSDDYESESWGHKIREIEGKVGIWAIITASIALFSASFLAVKLTVIESAILGAIIGVVIWSTYFSLVVWLGSSAAGSLISSIISTASSGWQTLMGNATDTIRTNTIKREIVSTAEEVTAAVRRELTSGFDPESIANKLQNSLASVQIPQLNLEEIRHQFDQILSDVDLQAITNSNLLQNINRQTFVDLVSNRTNLSKENINQIAEQLENAWKQASSRTNPTEQVINLLKSATPEELKSENLGERLQQLVGTRTNGNGSNGGRNGVIKQAMQYGLSAAVPAVLDRVNLSDIDVGKITTQLQKLKQNVQDIDVDKITHELQKFTDKTAEQISQRLPKPTSNIKKDVEDYILNSFPWHFNRISLKDEFQEVIYDQNADPATIRQELQKINQDDFVNLLTQRGDISEVRVQEIAQQMESVRQEVLELVQQTEAREKGQDFRVRIENYLRSTGKEELKPEAIEQNFTRLLEDPEASFEDLQARFSEIDRDTFIQLLQQRQDFNEEEAHNIVSQIERTRDNVLNRARELQEQATTKANELRQRVEEYLRNTNKEELNPEGIKHDFRTLLEDPQVGISLLRSRLSQFDRDTFVQLLSQRQDLSEEQVNQILDTLESVRDSILQAPQAVAQRAKQQYEQTTTALAEYLRKTNLEELNPEGIRRDLETLLAKPQEGAAALRDRLSQVDRETLVKLLSQRQDLSEEQVNQIIDRVQEAINNIIRAPRRLASRTAERVADFQANLEDYLRHTNKEELNPEGIKRDLQLLFQDPRTGIASLGDRVSQFDRSTLVALLSQRGDISEEEANRIVDQIESVRNSVVEQYQQIQQRVQSVIDGIFARIRNYLNSLDRPELKYENLKEDFAKLFDDPQAGFEALRDRLSQFDRNTLVAILSSREDISQEDANRIINQIEAARDSVLHRAERIQQEAQKRLKGIQQQAQKQAEETKKTVARAAWWLFGTAFTSLLASAIAGAIAVKDIAWPG</sequence>
<feature type="coiled-coil region" evidence="1">
    <location>
        <begin position="972"/>
        <end position="1010"/>
    </location>
</feature>
<dbReference type="AlphaFoldDB" id="A0A8J7HZX7"/>
<feature type="transmembrane region" description="Helical" evidence="2">
    <location>
        <begin position="95"/>
        <end position="117"/>
    </location>
</feature>
<protein>
    <submittedName>
        <fullName evidence="3">MFS transporter</fullName>
    </submittedName>
</protein>
<feature type="coiled-coil region" evidence="1">
    <location>
        <begin position="580"/>
        <end position="625"/>
    </location>
</feature>
<dbReference type="Proteomes" id="UP000632766">
    <property type="component" value="Unassembled WGS sequence"/>
</dbReference>
<feature type="transmembrane region" description="Helical" evidence="2">
    <location>
        <begin position="123"/>
        <end position="144"/>
    </location>
</feature>
<evidence type="ECO:0000256" key="2">
    <source>
        <dbReference type="SAM" id="Phobius"/>
    </source>
</evidence>